<name>E3KMK3_PUCGT</name>
<dbReference type="VEuPathDB" id="FungiDB:PGTG_11884"/>
<dbReference type="HOGENOM" id="CLU_1300237_0_0_1"/>
<dbReference type="EMBL" id="DS178295">
    <property type="protein sequence ID" value="EFP85528.2"/>
    <property type="molecule type" value="Genomic_DNA"/>
</dbReference>
<organism evidence="1 2">
    <name type="scientific">Puccinia graminis f. sp. tritici (strain CRL 75-36-700-3 / race SCCL)</name>
    <name type="common">Black stem rust fungus</name>
    <dbReference type="NCBI Taxonomy" id="418459"/>
    <lineage>
        <taxon>Eukaryota</taxon>
        <taxon>Fungi</taxon>
        <taxon>Dikarya</taxon>
        <taxon>Basidiomycota</taxon>
        <taxon>Pucciniomycotina</taxon>
        <taxon>Pucciniomycetes</taxon>
        <taxon>Pucciniales</taxon>
        <taxon>Pucciniaceae</taxon>
        <taxon>Puccinia</taxon>
    </lineage>
</organism>
<dbReference type="RefSeq" id="XP_003329947.2">
    <property type="nucleotide sequence ID" value="XM_003329899.2"/>
</dbReference>
<proteinExistence type="predicted"/>
<dbReference type="InParanoid" id="E3KMK3"/>
<protein>
    <submittedName>
        <fullName evidence="1">Uncharacterized protein</fullName>
    </submittedName>
</protein>
<keyword evidence="2" id="KW-1185">Reference proteome</keyword>
<evidence type="ECO:0000313" key="1">
    <source>
        <dbReference type="EMBL" id="EFP85528.2"/>
    </source>
</evidence>
<accession>E3KMK3</accession>
<gene>
    <name evidence="1" type="ORF">PGTG_11884</name>
</gene>
<dbReference type="KEGG" id="pgr:PGTG_11884"/>
<dbReference type="AlphaFoldDB" id="E3KMK3"/>
<dbReference type="GeneID" id="10544088"/>
<reference key="1">
    <citation type="submission" date="2007-01" db="EMBL/GenBank/DDBJ databases">
        <title>The Genome Sequence of Puccinia graminis f. sp. tritici Strain CRL 75-36-700-3.</title>
        <authorList>
            <consortium name="The Broad Institute Genome Sequencing Platform"/>
            <person name="Birren B."/>
            <person name="Lander E."/>
            <person name="Galagan J."/>
            <person name="Nusbaum C."/>
            <person name="Devon K."/>
            <person name="Cuomo C."/>
            <person name="Jaffe D."/>
            <person name="Butler J."/>
            <person name="Alvarez P."/>
            <person name="Gnerre S."/>
            <person name="Grabherr M."/>
            <person name="Mauceli E."/>
            <person name="Brockman W."/>
            <person name="Young S."/>
            <person name="LaButti K."/>
            <person name="Sykes S."/>
            <person name="DeCaprio D."/>
            <person name="Crawford M."/>
            <person name="Koehrsen M."/>
            <person name="Engels R."/>
            <person name="Montgomery P."/>
            <person name="Pearson M."/>
            <person name="Howarth C."/>
            <person name="Larson L."/>
            <person name="White J."/>
            <person name="Zeng Q."/>
            <person name="Kodira C."/>
            <person name="Yandava C."/>
            <person name="Alvarado L."/>
            <person name="O'Leary S."/>
            <person name="Szabo L."/>
            <person name="Dean R."/>
            <person name="Schein J."/>
        </authorList>
    </citation>
    <scope>NUCLEOTIDE SEQUENCE</scope>
    <source>
        <strain>CRL 75-36-700-3</strain>
    </source>
</reference>
<sequence>MHGLGSESPNFGLPRHNFCALTGDPAAAHARCKSHGPMTAVKGSLAANSGQAGNIHQESIIPGRVSCLGYLFEVGGLSSDHPHPARWTWVNAPTTPTPWLQSCQFDVGRQEGLAGSAEVGLSVKTPGGLPSTCSRGVPYPVVAQHTTMCCGAEKCKKSPRARLTFHNVHQAPVPWVHIFPKIFPGQPGQPSRLPQVAGCAHSLMLSKIALPV</sequence>
<reference evidence="2" key="2">
    <citation type="journal article" date="2011" name="Proc. Natl. Acad. Sci. U.S.A.">
        <title>Obligate biotrophy features unraveled by the genomic analysis of rust fungi.</title>
        <authorList>
            <person name="Duplessis S."/>
            <person name="Cuomo C.A."/>
            <person name="Lin Y.-C."/>
            <person name="Aerts A."/>
            <person name="Tisserant E."/>
            <person name="Veneault-Fourrey C."/>
            <person name="Joly D.L."/>
            <person name="Hacquard S."/>
            <person name="Amselem J."/>
            <person name="Cantarel B.L."/>
            <person name="Chiu R."/>
            <person name="Coutinho P.M."/>
            <person name="Feau N."/>
            <person name="Field M."/>
            <person name="Frey P."/>
            <person name="Gelhaye E."/>
            <person name="Goldberg J."/>
            <person name="Grabherr M.G."/>
            <person name="Kodira C.D."/>
            <person name="Kohler A."/>
            <person name="Kuees U."/>
            <person name="Lindquist E.A."/>
            <person name="Lucas S.M."/>
            <person name="Mago R."/>
            <person name="Mauceli E."/>
            <person name="Morin E."/>
            <person name="Murat C."/>
            <person name="Pangilinan J.L."/>
            <person name="Park R."/>
            <person name="Pearson M."/>
            <person name="Quesneville H."/>
            <person name="Rouhier N."/>
            <person name="Sakthikumar S."/>
            <person name="Salamov A.A."/>
            <person name="Schmutz J."/>
            <person name="Selles B."/>
            <person name="Shapiro H."/>
            <person name="Tanguay P."/>
            <person name="Tuskan G.A."/>
            <person name="Henrissat B."/>
            <person name="Van de Peer Y."/>
            <person name="Rouze P."/>
            <person name="Ellis J.G."/>
            <person name="Dodds P.N."/>
            <person name="Schein J.E."/>
            <person name="Zhong S."/>
            <person name="Hamelin R.C."/>
            <person name="Grigoriev I.V."/>
            <person name="Szabo L.J."/>
            <person name="Martin F."/>
        </authorList>
    </citation>
    <scope>NUCLEOTIDE SEQUENCE [LARGE SCALE GENOMIC DNA]</scope>
    <source>
        <strain evidence="2">CRL 75-36-700-3 / race SCCL</strain>
    </source>
</reference>
<dbReference type="Proteomes" id="UP000008783">
    <property type="component" value="Unassembled WGS sequence"/>
</dbReference>
<evidence type="ECO:0000313" key="2">
    <source>
        <dbReference type="Proteomes" id="UP000008783"/>
    </source>
</evidence>